<evidence type="ECO:0000259" key="1">
    <source>
        <dbReference type="Pfam" id="PF05239"/>
    </source>
</evidence>
<organism evidence="2 3">
    <name type="scientific">Paenibacillus aquistagni</name>
    <dbReference type="NCBI Taxonomy" id="1852522"/>
    <lineage>
        <taxon>Bacteria</taxon>
        <taxon>Bacillati</taxon>
        <taxon>Bacillota</taxon>
        <taxon>Bacilli</taxon>
        <taxon>Bacillales</taxon>
        <taxon>Paenibacillaceae</taxon>
        <taxon>Paenibacillus</taxon>
    </lineage>
</organism>
<dbReference type="InterPro" id="IPR027275">
    <property type="entry name" value="PRC-brl_dom"/>
</dbReference>
<evidence type="ECO:0000313" key="2">
    <source>
        <dbReference type="EMBL" id="SMG08894.1"/>
    </source>
</evidence>
<dbReference type="AlphaFoldDB" id="A0A1X7I3C6"/>
<gene>
    <name evidence="2" type="ORF">SAMN06295960_0096</name>
</gene>
<feature type="domain" description="PRC-barrel" evidence="1">
    <location>
        <begin position="5"/>
        <end position="70"/>
    </location>
</feature>
<feature type="domain" description="PRC-barrel" evidence="1">
    <location>
        <begin position="93"/>
        <end position="159"/>
    </location>
</feature>
<proteinExistence type="predicted"/>
<dbReference type="SUPFAM" id="SSF50346">
    <property type="entry name" value="PRC-barrel domain"/>
    <property type="match status" value="2"/>
</dbReference>
<dbReference type="InterPro" id="IPR011033">
    <property type="entry name" value="PRC_barrel-like_sf"/>
</dbReference>
<dbReference type="Gene3D" id="2.30.30.240">
    <property type="entry name" value="PRC-barrel domain"/>
    <property type="match status" value="2"/>
</dbReference>
<name>A0A1X7I3C6_9BACL</name>
<dbReference type="OrthoDB" id="1707618at2"/>
<dbReference type="RefSeq" id="WP_085492415.1">
    <property type="nucleotide sequence ID" value="NZ_FXAZ01000001.1"/>
</dbReference>
<dbReference type="STRING" id="1852522.SAMN06295960_0096"/>
<dbReference type="Proteomes" id="UP000193834">
    <property type="component" value="Unassembled WGS sequence"/>
</dbReference>
<protein>
    <submittedName>
        <fullName evidence="2">Uncharacterized protein YrrD, contains PRC-barrel domain</fullName>
    </submittedName>
</protein>
<dbReference type="EMBL" id="FXAZ01000001">
    <property type="protein sequence ID" value="SMG08894.1"/>
    <property type="molecule type" value="Genomic_DNA"/>
</dbReference>
<keyword evidence="3" id="KW-1185">Reference proteome</keyword>
<reference evidence="2 3" key="1">
    <citation type="submission" date="2017-04" db="EMBL/GenBank/DDBJ databases">
        <authorList>
            <person name="Afonso C.L."/>
            <person name="Miller P.J."/>
            <person name="Scott M.A."/>
            <person name="Spackman E."/>
            <person name="Goraichik I."/>
            <person name="Dimitrov K.M."/>
            <person name="Suarez D.L."/>
            <person name="Swayne D.E."/>
        </authorList>
    </citation>
    <scope>NUCLEOTIDE SEQUENCE [LARGE SCALE GENOMIC DNA]</scope>
    <source>
        <strain evidence="2 3">11</strain>
    </source>
</reference>
<evidence type="ECO:0000313" key="3">
    <source>
        <dbReference type="Proteomes" id="UP000193834"/>
    </source>
</evidence>
<accession>A0A1X7I3C6</accession>
<sequence length="161" mass="18206">MKVLELIGLPVYDIFTGKKVSKVKDVWITEQWMISHLELESSHRFSRKLRMIAWEHISAFGEDAVMIKSRAVIEETEQVHEGARTFLIGPRHLKEIPVVTEEGNQLGSIADVYFRPNMGNTVTGLEITDGILSDLLEGRQQLDWTSQMRLGDDAVVIVTTA</sequence>
<dbReference type="Pfam" id="PF05239">
    <property type="entry name" value="PRC"/>
    <property type="match status" value="2"/>
</dbReference>